<dbReference type="InterPro" id="IPR022100">
    <property type="entry name" value="WDHD1/CFT4_beta-prop_2nd"/>
</dbReference>
<feature type="region of interest" description="Disordered" evidence="5">
    <location>
        <begin position="839"/>
        <end position="868"/>
    </location>
</feature>
<dbReference type="SMART" id="SM00320">
    <property type="entry name" value="WD40"/>
    <property type="match status" value="7"/>
</dbReference>
<dbReference type="EMBL" id="BQMJ01000004">
    <property type="protein sequence ID" value="GJQ08802.1"/>
    <property type="molecule type" value="Genomic_DNA"/>
</dbReference>
<proteinExistence type="predicted"/>
<dbReference type="GO" id="GO:0043596">
    <property type="term" value="C:nuclear replication fork"/>
    <property type="evidence" value="ECO:0007669"/>
    <property type="project" value="TreeGrafter"/>
</dbReference>
<evidence type="ECO:0000259" key="8">
    <source>
        <dbReference type="Pfam" id="PF24817"/>
    </source>
</evidence>
<dbReference type="SUPFAM" id="SSF50978">
    <property type="entry name" value="WD40 repeat-like"/>
    <property type="match status" value="1"/>
</dbReference>
<dbReference type="InterPro" id="IPR057646">
    <property type="entry name" value="WD40_WDHD1_1st"/>
</dbReference>
<protein>
    <recommendedName>
        <fullName evidence="11">Minichromosome loss protein Mcl1 middle region domain-containing protein</fullName>
    </recommendedName>
</protein>
<evidence type="ECO:0000256" key="3">
    <source>
        <dbReference type="ARBA" id="ARBA00022737"/>
    </source>
</evidence>
<evidence type="ECO:0000256" key="5">
    <source>
        <dbReference type="SAM" id="MobiDB-lite"/>
    </source>
</evidence>
<evidence type="ECO:0000256" key="1">
    <source>
        <dbReference type="ARBA" id="ARBA00004123"/>
    </source>
</evidence>
<sequence length="868" mass="97789">MPLATDQRLTWKYAHTPGKTDLAIIYSTKDETTLIFTCGSDATVRAFEWRYEEAKEKSFPRKFQITYPHREDILALSVSSLVSKLVTGDKEGYLRLFQLKENSAELECVLTRTNGSIWCCAFSCSGSYIFVAGEEPGIVRVIDVADKTVVIASENSPMQAIKDLVVDPLGDYLVSIGERGAVGVWSLNENACISTIYNHATCASWKSDGSLLALATSTKEIVFLERESWKVKRSFPSIIATVPVKVTCLTWRSQSDDILCGSEDGQIFLFHYGKDIKIVAHWCGDENLIQRIAWHPKWSSFVSVDAGGQLVRVTEVPVDKVSDNEEITEELNDESTNNNNDVVEEEGEDISYADEVSSRSLAEEEVEETMLEEREFIPREHTTQHFMVSSTPFDGSYSILCWNRTGKLVSRDAQSHYTVEIEFSDSSMKPLRFTDHYGFSLGCLNSVALILASKNGLESRNIIFYRSLSSSWTSNSHWTVALDDSETPILVALGLHWAAVFTSKERLRIFSSTGIQTDLFKLEQGVLTMLGSENDKLCIVYDTGMDDKCEFEFLQLSPFGILKNRSSRLSLPCKPSYLKWIGFRETEATFEELLAFSQTQELYMFLPYHGNIWTVVVDNVLKNISSKSSTFWPCYCYNDHLFGIICKDSEEFPKALSSPPLTFVSLGVSLLPFTESSLALEQQYFWESLMLSKLVAGGSSAEYNNMIERRKNLDKILIRLFEDSCVTNHVARAFDFARRLYSYKAYKIACQVANHHRLGALAQKVESLMDDCPEVQENKMENSSTDSVGHLTIHNDENRMPSQTTNTAMAEPSTAPGQETIQIASESVASVGIQARIQERKRKLEDGQKNGQLKPSKNFNHLSDFFKE</sequence>
<dbReference type="Pfam" id="PF12341">
    <property type="entry name" value="Mcl1_mid"/>
    <property type="match status" value="1"/>
</dbReference>
<dbReference type="Gene3D" id="2.130.10.10">
    <property type="entry name" value="YVTN repeat-like/Quinoprotein amine dehydrogenase"/>
    <property type="match status" value="2"/>
</dbReference>
<feature type="compositionally biased region" description="Polar residues" evidence="5">
    <location>
        <begin position="849"/>
        <end position="861"/>
    </location>
</feature>
<evidence type="ECO:0000313" key="10">
    <source>
        <dbReference type="Proteomes" id="UP001061958"/>
    </source>
</evidence>
<dbReference type="PANTHER" id="PTHR19932">
    <property type="entry name" value="WD REPEAT AND HMG-BOX DNA BINDING PROTEIN"/>
    <property type="match status" value="1"/>
</dbReference>
<dbReference type="GO" id="GO:0000278">
    <property type="term" value="P:mitotic cell cycle"/>
    <property type="evidence" value="ECO:0007669"/>
    <property type="project" value="TreeGrafter"/>
</dbReference>
<dbReference type="GO" id="GO:0006261">
    <property type="term" value="P:DNA-templated DNA replication"/>
    <property type="evidence" value="ECO:0007669"/>
    <property type="project" value="TreeGrafter"/>
</dbReference>
<keyword evidence="2" id="KW-0853">WD repeat</keyword>
<evidence type="ECO:0000313" key="9">
    <source>
        <dbReference type="EMBL" id="GJQ08802.1"/>
    </source>
</evidence>
<evidence type="ECO:0000256" key="4">
    <source>
        <dbReference type="ARBA" id="ARBA00023242"/>
    </source>
</evidence>
<dbReference type="Pfam" id="PF20946">
    <property type="entry name" value="Ctf4_C"/>
    <property type="match status" value="1"/>
</dbReference>
<dbReference type="AlphaFoldDB" id="A0A9C7PSC0"/>
<feature type="region of interest" description="Disordered" evidence="5">
    <location>
        <begin position="797"/>
        <end position="816"/>
    </location>
</feature>
<reference evidence="9" key="1">
    <citation type="journal article" date="2022" name="Proc. Natl. Acad. Sci. U.S.A.">
        <title>Life cycle and functional genomics of the unicellular red alga Galdieria for elucidating algal and plant evolution and industrial use.</title>
        <authorList>
            <person name="Hirooka S."/>
            <person name="Itabashi T."/>
            <person name="Ichinose T.M."/>
            <person name="Onuma R."/>
            <person name="Fujiwara T."/>
            <person name="Yamashita S."/>
            <person name="Jong L.W."/>
            <person name="Tomita R."/>
            <person name="Iwane A.H."/>
            <person name="Miyagishima S.Y."/>
        </authorList>
    </citation>
    <scope>NUCLEOTIDE SEQUENCE</scope>
    <source>
        <strain evidence="9">NBRC 102759</strain>
    </source>
</reference>
<gene>
    <name evidence="9" type="ORF">GpartN1_g593.t1</name>
</gene>
<dbReference type="Pfam" id="PF24817">
    <property type="entry name" value="WD40_WDHD1_1st"/>
    <property type="match status" value="1"/>
</dbReference>
<comment type="caution">
    <text evidence="9">The sequence shown here is derived from an EMBL/GenBank/DDBJ whole genome shotgun (WGS) entry which is preliminary data.</text>
</comment>
<evidence type="ECO:0000256" key="2">
    <source>
        <dbReference type="ARBA" id="ARBA00022574"/>
    </source>
</evidence>
<dbReference type="GO" id="GO:0003682">
    <property type="term" value="F:chromatin binding"/>
    <property type="evidence" value="ECO:0007669"/>
    <property type="project" value="TreeGrafter"/>
</dbReference>
<dbReference type="OrthoDB" id="427368at2759"/>
<evidence type="ECO:0000259" key="6">
    <source>
        <dbReference type="Pfam" id="PF12341"/>
    </source>
</evidence>
<evidence type="ECO:0008006" key="11">
    <source>
        <dbReference type="Google" id="ProtNLM"/>
    </source>
</evidence>
<reference evidence="9" key="2">
    <citation type="submission" date="2022-01" db="EMBL/GenBank/DDBJ databases">
        <authorList>
            <person name="Hirooka S."/>
            <person name="Miyagishima S.Y."/>
        </authorList>
    </citation>
    <scope>NUCLEOTIDE SEQUENCE</scope>
    <source>
        <strain evidence="9">NBRC 102759</strain>
    </source>
</reference>
<dbReference type="InterPro" id="IPR015943">
    <property type="entry name" value="WD40/YVTN_repeat-like_dom_sf"/>
</dbReference>
<dbReference type="InterPro" id="IPR001680">
    <property type="entry name" value="WD40_rpt"/>
</dbReference>
<dbReference type="InterPro" id="IPR036322">
    <property type="entry name" value="WD40_repeat_dom_sf"/>
</dbReference>
<feature type="domain" description="WDHD1/CFT4 helical bundle" evidence="7">
    <location>
        <begin position="680"/>
        <end position="769"/>
    </location>
</feature>
<keyword evidence="3" id="KW-0677">Repeat</keyword>
<dbReference type="Proteomes" id="UP001061958">
    <property type="component" value="Unassembled WGS sequence"/>
</dbReference>
<keyword evidence="4" id="KW-0539">Nucleus</keyword>
<comment type="subcellular location">
    <subcellularLocation>
        <location evidence="1">Nucleus</location>
    </subcellularLocation>
</comment>
<dbReference type="GO" id="GO:0006281">
    <property type="term" value="P:DNA repair"/>
    <property type="evidence" value="ECO:0007669"/>
    <property type="project" value="TreeGrafter"/>
</dbReference>
<feature type="domain" description="WDHD1/CFT4 second beta-propeller" evidence="6">
    <location>
        <begin position="385"/>
        <end position="665"/>
    </location>
</feature>
<feature type="domain" description="WDHD1 first WD40" evidence="8">
    <location>
        <begin position="12"/>
        <end position="310"/>
    </location>
</feature>
<accession>A0A9C7PSC0</accession>
<organism evidence="9 10">
    <name type="scientific">Galdieria partita</name>
    <dbReference type="NCBI Taxonomy" id="83374"/>
    <lineage>
        <taxon>Eukaryota</taxon>
        <taxon>Rhodophyta</taxon>
        <taxon>Bangiophyceae</taxon>
        <taxon>Galdieriales</taxon>
        <taxon>Galdieriaceae</taxon>
        <taxon>Galdieria</taxon>
    </lineage>
</organism>
<dbReference type="InterPro" id="IPR048591">
    <property type="entry name" value="WDHD1/CFT4_hel"/>
</dbReference>
<name>A0A9C7PSC0_9RHOD</name>
<keyword evidence="10" id="KW-1185">Reference proteome</keyword>
<dbReference type="PANTHER" id="PTHR19932:SF10">
    <property type="entry name" value="WD REPEAT AND HMG-BOX DNA-BINDING PROTEIN 1"/>
    <property type="match status" value="1"/>
</dbReference>
<evidence type="ECO:0000259" key="7">
    <source>
        <dbReference type="Pfam" id="PF20946"/>
    </source>
</evidence>